<keyword evidence="8" id="KW-1185">Reference proteome</keyword>
<dbReference type="Proteomes" id="UP000267418">
    <property type="component" value="Unassembled WGS sequence"/>
</dbReference>
<dbReference type="PANTHER" id="PTHR32322:SF9">
    <property type="entry name" value="AMINO-ACID METABOLITE EFFLUX PUMP-RELATED"/>
    <property type="match status" value="1"/>
</dbReference>
<evidence type="ECO:0000256" key="1">
    <source>
        <dbReference type="ARBA" id="ARBA00004141"/>
    </source>
</evidence>
<feature type="transmembrane region" description="Helical" evidence="5">
    <location>
        <begin position="77"/>
        <end position="97"/>
    </location>
</feature>
<evidence type="ECO:0000256" key="4">
    <source>
        <dbReference type="ARBA" id="ARBA00023136"/>
    </source>
</evidence>
<dbReference type="SUPFAM" id="SSF103481">
    <property type="entry name" value="Multidrug resistance efflux transporter EmrE"/>
    <property type="match status" value="2"/>
</dbReference>
<dbReference type="OrthoDB" id="321830at2"/>
<feature type="transmembrane region" description="Helical" evidence="5">
    <location>
        <begin position="248"/>
        <end position="265"/>
    </location>
</feature>
<sequence length="297" mass="30457">MPGDDARDSLRPTLQTFLLTALAMLAFAANSLLCRLALQHRGIDAATFGSVRLVAGALVLGLIVRFRTQPPVSPARVDWLAAVMLFGYVAFFSFAYLSLPAGTGALILFGAVQLTMFGVGLRSGGERFGALAWFGFVLAAGGLVYLVSPGVAAPPLLGAVLMAVAGVAWGVYSLRGRGVVDPLAATARNFTRAVPLALALSLVFAASARADGAGILLAVISGALTSGLGYAVWYAALSRLSAMRAATVQLSVPLLAAFGGVLFLSEAITPRLAAASVAILGGIALVLSQKSRSARRP</sequence>
<dbReference type="Pfam" id="PF00892">
    <property type="entry name" value="EamA"/>
    <property type="match status" value="1"/>
</dbReference>
<keyword evidence="4 5" id="KW-0472">Membrane</keyword>
<keyword evidence="2 5" id="KW-0812">Transmembrane</keyword>
<evidence type="ECO:0000256" key="5">
    <source>
        <dbReference type="SAM" id="Phobius"/>
    </source>
</evidence>
<evidence type="ECO:0000259" key="6">
    <source>
        <dbReference type="Pfam" id="PF00892"/>
    </source>
</evidence>
<evidence type="ECO:0000313" key="7">
    <source>
        <dbReference type="EMBL" id="RTQ34454.1"/>
    </source>
</evidence>
<accession>A0A431TKP4</accession>
<evidence type="ECO:0000256" key="2">
    <source>
        <dbReference type="ARBA" id="ARBA00022692"/>
    </source>
</evidence>
<comment type="subcellular location">
    <subcellularLocation>
        <location evidence="1">Membrane</location>
        <topology evidence="1">Multi-pass membrane protein</topology>
    </subcellularLocation>
</comment>
<organism evidence="7 8">
    <name type="scientific">Variovorax gossypii</name>
    <dbReference type="NCBI Taxonomy" id="1679495"/>
    <lineage>
        <taxon>Bacteria</taxon>
        <taxon>Pseudomonadati</taxon>
        <taxon>Pseudomonadota</taxon>
        <taxon>Betaproteobacteria</taxon>
        <taxon>Burkholderiales</taxon>
        <taxon>Comamonadaceae</taxon>
        <taxon>Variovorax</taxon>
    </lineage>
</organism>
<feature type="domain" description="EamA" evidence="6">
    <location>
        <begin position="157"/>
        <end position="287"/>
    </location>
</feature>
<dbReference type="InterPro" id="IPR037185">
    <property type="entry name" value="EmrE-like"/>
</dbReference>
<keyword evidence="3 5" id="KW-1133">Transmembrane helix</keyword>
<protein>
    <submittedName>
        <fullName evidence="7">DMT family transporter</fullName>
    </submittedName>
</protein>
<feature type="transmembrane region" description="Helical" evidence="5">
    <location>
        <begin position="271"/>
        <end position="288"/>
    </location>
</feature>
<dbReference type="EMBL" id="RXOE01000002">
    <property type="protein sequence ID" value="RTQ34454.1"/>
    <property type="molecule type" value="Genomic_DNA"/>
</dbReference>
<feature type="transmembrane region" description="Helical" evidence="5">
    <location>
        <begin position="45"/>
        <end position="65"/>
    </location>
</feature>
<feature type="transmembrane region" description="Helical" evidence="5">
    <location>
        <begin position="128"/>
        <end position="147"/>
    </location>
</feature>
<reference evidence="7 8" key="1">
    <citation type="submission" date="2018-12" db="EMBL/GenBank/DDBJ databases">
        <title>The genome of Variovorax gossypii DSM 100435.</title>
        <authorList>
            <person name="Gao J."/>
            <person name="Sun J."/>
        </authorList>
    </citation>
    <scope>NUCLEOTIDE SEQUENCE [LARGE SCALE GENOMIC DNA]</scope>
    <source>
        <strain evidence="7 8">DSM 100435</strain>
    </source>
</reference>
<dbReference type="PANTHER" id="PTHR32322">
    <property type="entry name" value="INNER MEMBRANE TRANSPORTER"/>
    <property type="match status" value="1"/>
</dbReference>
<dbReference type="AlphaFoldDB" id="A0A431TKP4"/>
<name>A0A431TKP4_9BURK</name>
<dbReference type="GO" id="GO:0016020">
    <property type="term" value="C:membrane"/>
    <property type="evidence" value="ECO:0007669"/>
    <property type="project" value="UniProtKB-SubCell"/>
</dbReference>
<feature type="transmembrane region" description="Helical" evidence="5">
    <location>
        <begin position="216"/>
        <end position="236"/>
    </location>
</feature>
<gene>
    <name evidence="7" type="ORF">EJP69_08450</name>
</gene>
<feature type="transmembrane region" description="Helical" evidence="5">
    <location>
        <begin position="153"/>
        <end position="172"/>
    </location>
</feature>
<dbReference type="InterPro" id="IPR000620">
    <property type="entry name" value="EamA_dom"/>
</dbReference>
<evidence type="ECO:0000313" key="8">
    <source>
        <dbReference type="Proteomes" id="UP000267418"/>
    </source>
</evidence>
<feature type="transmembrane region" description="Helical" evidence="5">
    <location>
        <begin position="103"/>
        <end position="121"/>
    </location>
</feature>
<feature type="transmembrane region" description="Helical" evidence="5">
    <location>
        <begin position="12"/>
        <end position="33"/>
    </location>
</feature>
<evidence type="ECO:0000256" key="3">
    <source>
        <dbReference type="ARBA" id="ARBA00022989"/>
    </source>
</evidence>
<dbReference type="InterPro" id="IPR050638">
    <property type="entry name" value="AA-Vitamin_Transporters"/>
</dbReference>
<proteinExistence type="predicted"/>
<feature type="transmembrane region" description="Helical" evidence="5">
    <location>
        <begin position="193"/>
        <end position="210"/>
    </location>
</feature>
<dbReference type="RefSeq" id="WP_126469391.1">
    <property type="nucleotide sequence ID" value="NZ_RXOE01000002.1"/>
</dbReference>
<comment type="caution">
    <text evidence="7">The sequence shown here is derived from an EMBL/GenBank/DDBJ whole genome shotgun (WGS) entry which is preliminary data.</text>
</comment>